<dbReference type="Proteomes" id="UP000766246">
    <property type="component" value="Unassembled WGS sequence"/>
</dbReference>
<comment type="subunit">
    <text evidence="10">F-type ATPases have 2 components, CF(1) - the catalytic core - and CF(0) - the membrane proton channel. CF(1) has five subunits: alpha(3), beta(3), gamma(1), delta(1), epsilon(1). CF(0) has three main subunits: a, b and c.</text>
</comment>
<name>A0A927U8A1_9FIRM</name>
<dbReference type="GO" id="GO:0005886">
    <property type="term" value="C:plasma membrane"/>
    <property type="evidence" value="ECO:0007669"/>
    <property type="project" value="UniProtKB-SubCell"/>
</dbReference>
<dbReference type="PANTHER" id="PTHR11693:SF22">
    <property type="entry name" value="ATP SYNTHASE SUBUNIT GAMMA, MITOCHONDRIAL"/>
    <property type="match status" value="1"/>
</dbReference>
<evidence type="ECO:0000256" key="6">
    <source>
        <dbReference type="ARBA" id="ARBA00023065"/>
    </source>
</evidence>
<comment type="similarity">
    <text evidence="3 10">Belongs to the ATPase gamma chain family.</text>
</comment>
<evidence type="ECO:0000313" key="12">
    <source>
        <dbReference type="Proteomes" id="UP000766246"/>
    </source>
</evidence>
<dbReference type="InterPro" id="IPR000131">
    <property type="entry name" value="ATP_synth_F1_gsu"/>
</dbReference>
<organism evidence="11 12">
    <name type="scientific">Pseudobutyrivibrio ruminis</name>
    <dbReference type="NCBI Taxonomy" id="46206"/>
    <lineage>
        <taxon>Bacteria</taxon>
        <taxon>Bacillati</taxon>
        <taxon>Bacillota</taxon>
        <taxon>Clostridia</taxon>
        <taxon>Lachnospirales</taxon>
        <taxon>Lachnospiraceae</taxon>
        <taxon>Pseudobutyrivibrio</taxon>
    </lineage>
</organism>
<dbReference type="Gene3D" id="3.40.1380.10">
    <property type="match status" value="1"/>
</dbReference>
<keyword evidence="7 10" id="KW-0472">Membrane</keyword>
<reference evidence="11" key="1">
    <citation type="submission" date="2019-04" db="EMBL/GenBank/DDBJ databases">
        <title>Evolution of Biomass-Degrading Anaerobic Consortia Revealed by Metagenomics.</title>
        <authorList>
            <person name="Peng X."/>
        </authorList>
    </citation>
    <scope>NUCLEOTIDE SEQUENCE</scope>
    <source>
        <strain evidence="11">SIG311</strain>
    </source>
</reference>
<dbReference type="GO" id="GO:0046933">
    <property type="term" value="F:proton-transporting ATP synthase activity, rotational mechanism"/>
    <property type="evidence" value="ECO:0007669"/>
    <property type="project" value="UniProtKB-UniRule"/>
</dbReference>
<keyword evidence="10" id="KW-1003">Cell membrane</keyword>
<dbReference type="GO" id="GO:0042777">
    <property type="term" value="P:proton motive force-driven plasma membrane ATP synthesis"/>
    <property type="evidence" value="ECO:0007669"/>
    <property type="project" value="UniProtKB-UniRule"/>
</dbReference>
<dbReference type="InterPro" id="IPR035968">
    <property type="entry name" value="ATP_synth_F1_ATPase_gsu"/>
</dbReference>
<keyword evidence="8 10" id="KW-0139">CF(1)</keyword>
<keyword evidence="6 10" id="KW-0406">Ion transport</keyword>
<dbReference type="AlphaFoldDB" id="A0A927U8A1"/>
<protein>
    <recommendedName>
        <fullName evidence="10">ATP synthase gamma chain</fullName>
    </recommendedName>
    <alternativeName>
        <fullName evidence="10">ATP synthase F1 sector gamma subunit</fullName>
    </alternativeName>
    <alternativeName>
        <fullName evidence="10">F-ATPase gamma subunit</fullName>
    </alternativeName>
</protein>
<keyword evidence="5 10" id="KW-0375">Hydrogen ion transport</keyword>
<dbReference type="EMBL" id="SVER01000025">
    <property type="protein sequence ID" value="MBE5920139.1"/>
    <property type="molecule type" value="Genomic_DNA"/>
</dbReference>
<keyword evidence="9 10" id="KW-0066">ATP synthesis</keyword>
<evidence type="ECO:0000256" key="5">
    <source>
        <dbReference type="ARBA" id="ARBA00022781"/>
    </source>
</evidence>
<gene>
    <name evidence="10 11" type="primary">atpG</name>
    <name evidence="11" type="ORF">E7272_09885</name>
</gene>
<dbReference type="Gene3D" id="1.10.287.80">
    <property type="entry name" value="ATP synthase, gamma subunit, helix hairpin domain"/>
    <property type="match status" value="2"/>
</dbReference>
<comment type="caution">
    <text evidence="11">The sequence shown here is derived from an EMBL/GenBank/DDBJ whole genome shotgun (WGS) entry which is preliminary data.</text>
</comment>
<evidence type="ECO:0000256" key="8">
    <source>
        <dbReference type="ARBA" id="ARBA00023196"/>
    </source>
</evidence>
<dbReference type="GO" id="GO:0005524">
    <property type="term" value="F:ATP binding"/>
    <property type="evidence" value="ECO:0007669"/>
    <property type="project" value="UniProtKB-UniRule"/>
</dbReference>
<dbReference type="PRINTS" id="PR00126">
    <property type="entry name" value="ATPASEGAMMA"/>
</dbReference>
<dbReference type="InterPro" id="IPR023632">
    <property type="entry name" value="ATP_synth_F1_gsu_CS"/>
</dbReference>
<evidence type="ECO:0000256" key="4">
    <source>
        <dbReference type="ARBA" id="ARBA00022448"/>
    </source>
</evidence>
<keyword evidence="4 10" id="KW-0813">Transport</keyword>
<evidence type="ECO:0000256" key="9">
    <source>
        <dbReference type="ARBA" id="ARBA00023310"/>
    </source>
</evidence>
<evidence type="ECO:0000256" key="10">
    <source>
        <dbReference type="HAMAP-Rule" id="MF_00815"/>
    </source>
</evidence>
<proteinExistence type="inferred from homology"/>
<dbReference type="Pfam" id="PF00231">
    <property type="entry name" value="ATP-synt"/>
    <property type="match status" value="1"/>
</dbReference>
<evidence type="ECO:0000256" key="7">
    <source>
        <dbReference type="ARBA" id="ARBA00023136"/>
    </source>
</evidence>
<dbReference type="SUPFAM" id="SSF52943">
    <property type="entry name" value="ATP synthase (F1-ATPase), gamma subunit"/>
    <property type="match status" value="1"/>
</dbReference>
<accession>A0A927U8A1</accession>
<evidence type="ECO:0000256" key="1">
    <source>
        <dbReference type="ARBA" id="ARBA00003456"/>
    </source>
</evidence>
<dbReference type="CDD" id="cd12151">
    <property type="entry name" value="F1-ATPase_gamma"/>
    <property type="match status" value="1"/>
</dbReference>
<comment type="function">
    <text evidence="1 10">Produces ATP from ADP in the presence of a proton gradient across the membrane. The gamma chain is believed to be important in regulating ATPase activity and the flow of protons through the CF(0) complex.</text>
</comment>
<comment type="subcellular location">
    <subcellularLocation>
        <location evidence="10">Cell membrane</location>
        <topology evidence="10">Peripheral membrane protein</topology>
    </subcellularLocation>
    <subcellularLocation>
        <location evidence="2">Membrane</location>
        <topology evidence="2">Peripheral membrane protein</topology>
    </subcellularLocation>
</comment>
<evidence type="ECO:0000256" key="2">
    <source>
        <dbReference type="ARBA" id="ARBA00004170"/>
    </source>
</evidence>
<dbReference type="PROSITE" id="PS00153">
    <property type="entry name" value="ATPASE_GAMMA"/>
    <property type="match status" value="1"/>
</dbReference>
<evidence type="ECO:0000313" key="11">
    <source>
        <dbReference type="EMBL" id="MBE5920139.1"/>
    </source>
</evidence>
<sequence length="341" mass="38847">MASTKEIQNRINSIQDTMKITRAMYMMSSMKLRKAKKKLEETEPFFQGTQIGLAECLAHFPDIRHIYFDNRIEDDHETTKKHGIIVFTGDKGMAGAYNHNAIKTTVDRIKGMAEGDECTLFVVGEVGRAFFKNGGYNVDEKFRFSSNNPTMHRARVMAEYMIDLYNKGELDRIDVIYTKMLNSITEEICVERLLPLKTHKFIKEQAQEIAADEEGVSKAAQEMKAGVKHVHSINNYEMEAISHGDDFIPFYPSLKEVLEKLVHNHFTAFCYGALVECSASEENARMMAMQSATDNAKALLHDLSIEYNRVRQAQITQEITEVIGGAKALKKKKEKKKLQNK</sequence>
<dbReference type="GO" id="GO:0045259">
    <property type="term" value="C:proton-transporting ATP synthase complex"/>
    <property type="evidence" value="ECO:0007669"/>
    <property type="project" value="UniProtKB-KW"/>
</dbReference>
<dbReference type="NCBIfam" id="TIGR01146">
    <property type="entry name" value="ATPsyn_F1gamma"/>
    <property type="match status" value="1"/>
</dbReference>
<dbReference type="PANTHER" id="PTHR11693">
    <property type="entry name" value="ATP SYNTHASE GAMMA CHAIN"/>
    <property type="match status" value="1"/>
</dbReference>
<evidence type="ECO:0000256" key="3">
    <source>
        <dbReference type="ARBA" id="ARBA00007681"/>
    </source>
</evidence>
<dbReference type="HAMAP" id="MF_00815">
    <property type="entry name" value="ATP_synth_gamma_bact"/>
    <property type="match status" value="1"/>
</dbReference>